<dbReference type="AlphaFoldDB" id="N1WFB5"/>
<dbReference type="STRING" id="1218598.LEP1GSC060_0862"/>
<name>N1WFB5_9LEPT</name>
<proteinExistence type="predicted"/>
<evidence type="ECO:0000313" key="2">
    <source>
        <dbReference type="Proteomes" id="UP000012313"/>
    </source>
</evidence>
<gene>
    <name evidence="1" type="ORF">LEP1GSC060_0862</name>
</gene>
<evidence type="ECO:0000313" key="1">
    <source>
        <dbReference type="EMBL" id="EMY78941.1"/>
    </source>
</evidence>
<reference evidence="1" key="1">
    <citation type="submission" date="2013-03" db="EMBL/GenBank/DDBJ databases">
        <authorList>
            <person name="Harkins D.M."/>
            <person name="Durkin A.S."/>
            <person name="Brinkac L.M."/>
            <person name="Haft D.H."/>
            <person name="Selengut J.D."/>
            <person name="Sanka R."/>
            <person name="DePew J."/>
            <person name="Purushe J."/>
            <person name="Hartskeerl R.A."/>
            <person name="Ahmed A."/>
            <person name="van der Linden H."/>
            <person name="Goris M.G.A."/>
            <person name="Vinetz J.M."/>
            <person name="Sutton G.G."/>
            <person name="Nierman W.C."/>
            <person name="Fouts D.E."/>
        </authorList>
    </citation>
    <scope>NUCLEOTIDE SEQUENCE [LARGE SCALE GENOMIC DNA]</scope>
    <source>
        <strain evidence="1">ICFT</strain>
    </source>
</reference>
<dbReference type="EMBL" id="AOHC02000015">
    <property type="protein sequence ID" value="EMY78941.1"/>
    <property type="molecule type" value="Genomic_DNA"/>
</dbReference>
<organism evidence="1 2">
    <name type="scientific">Leptospira weilii serovar Ranarum str. ICFT</name>
    <dbReference type="NCBI Taxonomy" id="1218598"/>
    <lineage>
        <taxon>Bacteria</taxon>
        <taxon>Pseudomonadati</taxon>
        <taxon>Spirochaetota</taxon>
        <taxon>Spirochaetia</taxon>
        <taxon>Leptospirales</taxon>
        <taxon>Leptospiraceae</taxon>
        <taxon>Leptospira</taxon>
    </lineage>
</organism>
<sequence>MTFRTLETGANFSYDEPGNFRLPVYKYKASGIRISGIGHVSVDLLKFWKFLDGQVPDANKTIRIKLAKESKDRTPPNVQK</sequence>
<accession>N1WFB5</accession>
<comment type="caution">
    <text evidence="1">The sequence shown here is derived from an EMBL/GenBank/DDBJ whole genome shotgun (WGS) entry which is preliminary data.</text>
</comment>
<keyword evidence="2" id="KW-1185">Reference proteome</keyword>
<protein>
    <submittedName>
        <fullName evidence="1">Uncharacterized protein</fullName>
    </submittedName>
</protein>
<dbReference type="Proteomes" id="UP000012313">
    <property type="component" value="Unassembled WGS sequence"/>
</dbReference>